<evidence type="ECO:0000313" key="2">
    <source>
        <dbReference type="Proteomes" id="UP000248863"/>
    </source>
</evidence>
<dbReference type="Pfam" id="PF11171">
    <property type="entry name" value="DUF2958"/>
    <property type="match status" value="1"/>
</dbReference>
<reference evidence="1 2" key="1">
    <citation type="submission" date="2017-07" db="EMBL/GenBank/DDBJ databases">
        <title>Draft Genome Sequences of Select Purple Nonsulfur Bacteria.</title>
        <authorList>
            <person name="Lasarre B."/>
            <person name="Mckinlay J.B."/>
        </authorList>
    </citation>
    <scope>NUCLEOTIDE SEQUENCE [LARGE SCALE GENOMIC DNA]</scope>
    <source>
        <strain evidence="1 2">DSM 11907</strain>
    </source>
</reference>
<dbReference type="EMBL" id="NPEU01000791">
    <property type="protein sequence ID" value="RAI27996.1"/>
    <property type="molecule type" value="Genomic_DNA"/>
</dbReference>
<dbReference type="Proteomes" id="UP000248863">
    <property type="component" value="Unassembled WGS sequence"/>
</dbReference>
<protein>
    <submittedName>
        <fullName evidence="1">Transposase</fullName>
    </submittedName>
</protein>
<dbReference type="InterPro" id="IPR021341">
    <property type="entry name" value="DUF2958"/>
</dbReference>
<name>A0A327JQZ0_9BRAD</name>
<organism evidence="1 2">
    <name type="scientific">Rhodoplanes elegans</name>
    <dbReference type="NCBI Taxonomy" id="29408"/>
    <lineage>
        <taxon>Bacteria</taxon>
        <taxon>Pseudomonadati</taxon>
        <taxon>Pseudomonadota</taxon>
        <taxon>Alphaproteobacteria</taxon>
        <taxon>Hyphomicrobiales</taxon>
        <taxon>Nitrobacteraceae</taxon>
        <taxon>Rhodoplanes</taxon>
    </lineage>
</organism>
<dbReference type="RefSeq" id="WP_111360643.1">
    <property type="nucleotide sequence ID" value="NZ_NHSK01000004.1"/>
</dbReference>
<sequence>MKLITDAQRDAMLANGRRSAAGEEIDPHPVVKLFTPDGAAIWLLTELDPDDPDVAFGLCDLGVGFPELGSVSLAEIAEVRGRLGLAVERDQHFVATKPLSAYAEAAENARYIVA</sequence>
<comment type="caution">
    <text evidence="1">The sequence shown here is derived from an EMBL/GenBank/DDBJ whole genome shotgun (WGS) entry which is preliminary data.</text>
</comment>
<evidence type="ECO:0000313" key="1">
    <source>
        <dbReference type="EMBL" id="RAI27996.1"/>
    </source>
</evidence>
<gene>
    <name evidence="1" type="ORF">CH338_29690</name>
</gene>
<accession>A0A327JQZ0</accession>
<dbReference type="AlphaFoldDB" id="A0A327JQZ0"/>
<proteinExistence type="predicted"/>
<dbReference type="OrthoDB" id="1070337at2"/>
<keyword evidence="2" id="KW-1185">Reference proteome</keyword>